<protein>
    <submittedName>
        <fullName evidence="2">Glycosyl transferase family 2</fullName>
    </submittedName>
</protein>
<dbReference type="GO" id="GO:0016740">
    <property type="term" value="F:transferase activity"/>
    <property type="evidence" value="ECO:0007669"/>
    <property type="project" value="UniProtKB-KW"/>
</dbReference>
<dbReference type="RefSeq" id="WP_073179134.1">
    <property type="nucleotide sequence ID" value="NZ_FQYI01000004.1"/>
</dbReference>
<keyword evidence="3" id="KW-1185">Reference proteome</keyword>
<keyword evidence="2" id="KW-0808">Transferase</keyword>
<dbReference type="Proteomes" id="UP000184335">
    <property type="component" value="Unassembled WGS sequence"/>
</dbReference>
<dbReference type="OrthoDB" id="635429at2"/>
<dbReference type="InterPro" id="IPR001173">
    <property type="entry name" value="Glyco_trans_2-like"/>
</dbReference>
<accession>A0A1M6DUS8</accession>
<dbReference type="InterPro" id="IPR050834">
    <property type="entry name" value="Glycosyltransf_2"/>
</dbReference>
<dbReference type="SUPFAM" id="SSF53448">
    <property type="entry name" value="Nucleotide-diphospho-sugar transferases"/>
    <property type="match status" value="1"/>
</dbReference>
<dbReference type="Gene3D" id="3.90.550.10">
    <property type="entry name" value="Spore Coat Polysaccharide Biosynthesis Protein SpsA, Chain A"/>
    <property type="match status" value="1"/>
</dbReference>
<gene>
    <name evidence="2" type="ORF">SAMN05443429_10498</name>
</gene>
<organism evidence="2 3">
    <name type="scientific">Cruoricaptor ignavus</name>
    <dbReference type="NCBI Taxonomy" id="1118202"/>
    <lineage>
        <taxon>Bacteria</taxon>
        <taxon>Pseudomonadati</taxon>
        <taxon>Bacteroidota</taxon>
        <taxon>Flavobacteriia</taxon>
        <taxon>Flavobacteriales</taxon>
        <taxon>Weeksellaceae</taxon>
        <taxon>Cruoricaptor</taxon>
    </lineage>
</organism>
<dbReference type="AlphaFoldDB" id="A0A1M6DUS8"/>
<proteinExistence type="predicted"/>
<evidence type="ECO:0000313" key="3">
    <source>
        <dbReference type="Proteomes" id="UP000184335"/>
    </source>
</evidence>
<name>A0A1M6DUS8_9FLAO</name>
<dbReference type="Pfam" id="PF00535">
    <property type="entry name" value="Glycos_transf_2"/>
    <property type="match status" value="1"/>
</dbReference>
<evidence type="ECO:0000313" key="2">
    <source>
        <dbReference type="EMBL" id="SHI76768.1"/>
    </source>
</evidence>
<sequence length="279" mass="32301">MKVSLLIANYNNGKYFQDCYNSIIAQTYGNWEAVIIDDKSTDDSVEIIKKIIGSDERFRLMELPENKGVGVVKHELIMLAQGEICAYVDPDDTIAPNALEGHIKILQKNKDVVLTYSRLVKCDEQLKKLNSFKAAQQVPNGEQFFFNFPVQIAPLVCFRKEVYSRCAPMNPEFRIAEDQDLYLKFYEKGKVAFINQEDYFYRGHPGGISQNQNKEKSYNFWAKAIYSAMKRRNLKSINGVPVPDEYPGSAKIFEMLEYQNKIPYRIQKKLKIFWQKITG</sequence>
<feature type="domain" description="Glycosyltransferase 2-like" evidence="1">
    <location>
        <begin position="4"/>
        <end position="160"/>
    </location>
</feature>
<dbReference type="PANTHER" id="PTHR43685">
    <property type="entry name" value="GLYCOSYLTRANSFERASE"/>
    <property type="match status" value="1"/>
</dbReference>
<dbReference type="InterPro" id="IPR029044">
    <property type="entry name" value="Nucleotide-diphossugar_trans"/>
</dbReference>
<reference evidence="2 3" key="1">
    <citation type="submission" date="2016-11" db="EMBL/GenBank/DDBJ databases">
        <authorList>
            <person name="Jaros S."/>
            <person name="Januszkiewicz K."/>
            <person name="Wedrychowicz H."/>
        </authorList>
    </citation>
    <scope>NUCLEOTIDE SEQUENCE [LARGE SCALE GENOMIC DNA]</scope>
    <source>
        <strain evidence="2 3">DSM 25479</strain>
    </source>
</reference>
<dbReference type="STRING" id="1118202.SAMN05443429_10498"/>
<dbReference type="EMBL" id="FQYI01000004">
    <property type="protein sequence ID" value="SHI76768.1"/>
    <property type="molecule type" value="Genomic_DNA"/>
</dbReference>
<evidence type="ECO:0000259" key="1">
    <source>
        <dbReference type="Pfam" id="PF00535"/>
    </source>
</evidence>
<dbReference type="PANTHER" id="PTHR43685:SF2">
    <property type="entry name" value="GLYCOSYLTRANSFERASE 2-LIKE DOMAIN-CONTAINING PROTEIN"/>
    <property type="match status" value="1"/>
</dbReference>